<sequence length="51" mass="5890">MSITFDVAKNLVEEELNKISNENGEECIIASIKEYPNKGWVFGYNTKNFFN</sequence>
<evidence type="ECO:0000313" key="1">
    <source>
        <dbReference type="EMBL" id="MBE2166782.1"/>
    </source>
</evidence>
<evidence type="ECO:0008006" key="3">
    <source>
        <dbReference type="Google" id="ProtNLM"/>
    </source>
</evidence>
<organism evidence="1 2">
    <name type="scientific">Acinetobacter oleivorans</name>
    <dbReference type="NCBI Taxonomy" id="1148157"/>
    <lineage>
        <taxon>Bacteria</taxon>
        <taxon>Pseudomonadati</taxon>
        <taxon>Pseudomonadota</taxon>
        <taxon>Gammaproteobacteria</taxon>
        <taxon>Moraxellales</taxon>
        <taxon>Moraxellaceae</taxon>
        <taxon>Acinetobacter</taxon>
    </lineage>
</organism>
<keyword evidence="2" id="KW-1185">Reference proteome</keyword>
<name>A0ABR9NPY7_9GAMM</name>
<comment type="caution">
    <text evidence="1">The sequence shown here is derived from an EMBL/GenBank/DDBJ whole genome shotgun (WGS) entry which is preliminary data.</text>
</comment>
<proteinExistence type="predicted"/>
<protein>
    <recommendedName>
        <fullName evidence="3">Immunity protein 35 domain-containing protein</fullName>
    </recommendedName>
</protein>
<gene>
    <name evidence="1" type="ORF">IIQ43_19895</name>
</gene>
<reference evidence="2" key="1">
    <citation type="submission" date="2023-07" db="EMBL/GenBank/DDBJ databases">
        <title>Acinetobacter oleivorans assembled AC1583.</title>
        <authorList>
            <person name="Yeo C.C."/>
        </authorList>
    </citation>
    <scope>NUCLEOTIDE SEQUENCE [LARGE SCALE GENOMIC DNA]</scope>
    <source>
        <strain evidence="2">AC1583</strain>
    </source>
</reference>
<dbReference type="RefSeq" id="WP_192835288.1">
    <property type="nucleotide sequence ID" value="NZ_JADAZL010000024.1"/>
</dbReference>
<accession>A0ABR9NPY7</accession>
<dbReference type="Proteomes" id="UP000619170">
    <property type="component" value="Unassembled WGS sequence"/>
</dbReference>
<dbReference type="EMBL" id="JADAZL010000024">
    <property type="protein sequence ID" value="MBE2166782.1"/>
    <property type="molecule type" value="Genomic_DNA"/>
</dbReference>
<evidence type="ECO:0000313" key="2">
    <source>
        <dbReference type="Proteomes" id="UP000619170"/>
    </source>
</evidence>